<keyword evidence="3" id="KW-1185">Reference proteome</keyword>
<sequence length="181" mass="19700">MTTATPTPQPGVDDTEPEGTAAATTVPEPDETPEKERRQKNPNAEAAARRTQLRDVEAERDSLLAQRSNDRRQLVENLLDSETDLRGDGSAPKRLNKTADLWEFLKGTPDQFYDDEGNLDKTALADFIDAGTEDRDYLLKPARYTGMSAAQATASMAPRGGLANMATGAPTWGNALNPRQP</sequence>
<protein>
    <submittedName>
        <fullName evidence="2">Uncharacterized protein</fullName>
    </submittedName>
</protein>
<dbReference type="EMBL" id="AP027732">
    <property type="protein sequence ID" value="BDZ51744.1"/>
    <property type="molecule type" value="Genomic_DNA"/>
</dbReference>
<reference evidence="3" key="1">
    <citation type="journal article" date="2019" name="Int. J. Syst. Evol. Microbiol.">
        <title>The Global Catalogue of Microorganisms (GCM) 10K type strain sequencing project: providing services to taxonomists for standard genome sequencing and annotation.</title>
        <authorList>
            <consortium name="The Broad Institute Genomics Platform"/>
            <consortium name="The Broad Institute Genome Sequencing Center for Infectious Disease"/>
            <person name="Wu L."/>
            <person name="Ma J."/>
        </authorList>
    </citation>
    <scope>NUCLEOTIDE SEQUENCE [LARGE SCALE GENOMIC DNA]</scope>
    <source>
        <strain evidence="3">NBRC 108728</strain>
    </source>
</reference>
<organism evidence="2 3">
    <name type="scientific">Frondihabitans sucicola</name>
    <dbReference type="NCBI Taxonomy" id="1268041"/>
    <lineage>
        <taxon>Bacteria</taxon>
        <taxon>Bacillati</taxon>
        <taxon>Actinomycetota</taxon>
        <taxon>Actinomycetes</taxon>
        <taxon>Micrococcales</taxon>
        <taxon>Microbacteriaceae</taxon>
        <taxon>Frondihabitans</taxon>
    </lineage>
</organism>
<dbReference type="RefSeq" id="WP_286344439.1">
    <property type="nucleotide sequence ID" value="NZ_AP027732.1"/>
</dbReference>
<evidence type="ECO:0000313" key="2">
    <source>
        <dbReference type="EMBL" id="BDZ51744.1"/>
    </source>
</evidence>
<accession>A0ABN6Y3U0</accession>
<evidence type="ECO:0000256" key="1">
    <source>
        <dbReference type="SAM" id="MobiDB-lite"/>
    </source>
</evidence>
<proteinExistence type="predicted"/>
<gene>
    <name evidence="2" type="ORF">GCM10025867_39850</name>
</gene>
<feature type="region of interest" description="Disordered" evidence="1">
    <location>
        <begin position="1"/>
        <end position="71"/>
    </location>
</feature>
<dbReference type="Proteomes" id="UP001321486">
    <property type="component" value="Chromosome"/>
</dbReference>
<feature type="compositionally biased region" description="Basic and acidic residues" evidence="1">
    <location>
        <begin position="52"/>
        <end position="71"/>
    </location>
</feature>
<evidence type="ECO:0000313" key="3">
    <source>
        <dbReference type="Proteomes" id="UP001321486"/>
    </source>
</evidence>
<name>A0ABN6Y3U0_9MICO</name>